<keyword evidence="5" id="KW-1185">Reference proteome</keyword>
<dbReference type="EMBL" id="CALTRL010003922">
    <property type="protein sequence ID" value="CAH7682198.1"/>
    <property type="molecule type" value="Genomic_DNA"/>
</dbReference>
<gene>
    <name evidence="4" type="ORF">PPACK8108_LOCUS14961</name>
</gene>
<dbReference type="Proteomes" id="UP001153365">
    <property type="component" value="Unassembled WGS sequence"/>
</dbReference>
<keyword evidence="1" id="KW-0227">DNA damage</keyword>
<dbReference type="EC" id="5.6.2.3" evidence="1"/>
<evidence type="ECO:0000256" key="1">
    <source>
        <dbReference type="RuleBase" id="RU363044"/>
    </source>
</evidence>
<reference evidence="4" key="1">
    <citation type="submission" date="2022-06" db="EMBL/GenBank/DDBJ databases">
        <authorList>
            <consortium name="SYNGENTA / RWTH Aachen University"/>
        </authorList>
    </citation>
    <scope>NUCLEOTIDE SEQUENCE</scope>
</reference>
<dbReference type="GO" id="GO:0043139">
    <property type="term" value="F:5'-3' DNA helicase activity"/>
    <property type="evidence" value="ECO:0007669"/>
    <property type="project" value="UniProtKB-EC"/>
</dbReference>
<keyword evidence="1" id="KW-0234">DNA repair</keyword>
<comment type="cofactor">
    <cofactor evidence="1">
        <name>Mg(2+)</name>
        <dbReference type="ChEBI" id="CHEBI:18420"/>
    </cofactor>
</comment>
<dbReference type="GO" id="GO:0006310">
    <property type="term" value="P:DNA recombination"/>
    <property type="evidence" value="ECO:0007669"/>
    <property type="project" value="UniProtKB-KW"/>
</dbReference>
<keyword evidence="1" id="KW-0347">Helicase</keyword>
<dbReference type="GO" id="GO:0000723">
    <property type="term" value="P:telomere maintenance"/>
    <property type="evidence" value="ECO:0007669"/>
    <property type="project" value="InterPro"/>
</dbReference>
<feature type="compositionally biased region" description="Low complexity" evidence="2">
    <location>
        <begin position="98"/>
        <end position="120"/>
    </location>
</feature>
<keyword evidence="1" id="KW-0547">Nucleotide-binding</keyword>
<keyword evidence="1" id="KW-0233">DNA recombination</keyword>
<comment type="caution">
    <text evidence="4">The sequence shown here is derived from an EMBL/GenBank/DDBJ whole genome shotgun (WGS) entry which is preliminary data.</text>
</comment>
<evidence type="ECO:0000259" key="3">
    <source>
        <dbReference type="Pfam" id="PF05970"/>
    </source>
</evidence>
<name>A0AAV0B5W4_PHAPC</name>
<comment type="similarity">
    <text evidence="1">Belongs to the helicase family.</text>
</comment>
<dbReference type="GO" id="GO:0016787">
    <property type="term" value="F:hydrolase activity"/>
    <property type="evidence" value="ECO:0007669"/>
    <property type="project" value="UniProtKB-KW"/>
</dbReference>
<keyword evidence="1" id="KW-0378">Hydrolase</keyword>
<dbReference type="GO" id="GO:0006281">
    <property type="term" value="P:DNA repair"/>
    <property type="evidence" value="ECO:0007669"/>
    <property type="project" value="UniProtKB-KW"/>
</dbReference>
<organism evidence="4 5">
    <name type="scientific">Phakopsora pachyrhizi</name>
    <name type="common">Asian soybean rust disease fungus</name>
    <dbReference type="NCBI Taxonomy" id="170000"/>
    <lineage>
        <taxon>Eukaryota</taxon>
        <taxon>Fungi</taxon>
        <taxon>Dikarya</taxon>
        <taxon>Basidiomycota</taxon>
        <taxon>Pucciniomycotina</taxon>
        <taxon>Pucciniomycetes</taxon>
        <taxon>Pucciniales</taxon>
        <taxon>Phakopsoraceae</taxon>
        <taxon>Phakopsora</taxon>
    </lineage>
</organism>
<feature type="domain" description="DNA helicase Pif1-like DEAD-box helicase" evidence="3">
    <location>
        <begin position="180"/>
        <end position="245"/>
    </location>
</feature>
<evidence type="ECO:0000256" key="2">
    <source>
        <dbReference type="SAM" id="MobiDB-lite"/>
    </source>
</evidence>
<dbReference type="Pfam" id="PF05970">
    <property type="entry name" value="PIF1"/>
    <property type="match status" value="1"/>
</dbReference>
<feature type="region of interest" description="Disordered" evidence="2">
    <location>
        <begin position="1"/>
        <end position="120"/>
    </location>
</feature>
<evidence type="ECO:0000313" key="5">
    <source>
        <dbReference type="Proteomes" id="UP001153365"/>
    </source>
</evidence>
<protein>
    <recommendedName>
        <fullName evidence="1">ATP-dependent DNA helicase</fullName>
        <ecNumber evidence="1">5.6.2.3</ecNumber>
    </recommendedName>
</protein>
<feature type="region of interest" description="Disordered" evidence="2">
    <location>
        <begin position="330"/>
        <end position="375"/>
    </location>
</feature>
<feature type="compositionally biased region" description="Low complexity" evidence="2">
    <location>
        <begin position="45"/>
        <end position="58"/>
    </location>
</feature>
<keyword evidence="1" id="KW-0067">ATP-binding</keyword>
<feature type="compositionally biased region" description="Polar residues" evidence="2">
    <location>
        <begin position="7"/>
        <end position="44"/>
    </location>
</feature>
<feature type="compositionally biased region" description="Low complexity" evidence="2">
    <location>
        <begin position="70"/>
        <end position="84"/>
    </location>
</feature>
<dbReference type="InterPro" id="IPR010285">
    <property type="entry name" value="DNA_helicase_pif1-like_DEAD"/>
</dbReference>
<dbReference type="AlphaFoldDB" id="A0AAV0B5W4"/>
<sequence length="418" mass="46763">MFKSKDSTLSNPTSDGKLNQINNENLAKCSGTVSSIQRRWTTAEPSQQVPSSSLPSWQADESDWPPSPPRKTTTSISTTPISKSQQGDAKPLHSYLYNSNKSSSITNNSSKTNISNNQSNLIKKHPLTLKRQFPWDTPDKGTRSSIFGQSHLSNPRMSIAAKVNYHFSAKHSAENRHIISALRRQYDSKTDAVAVTASTGMAACAIGGTTIHCFAGIGLGNESQEKLLSRVRRNRKASGKWMRASIQKFRQLYTQQGTSRLDAIKEEAVIFEAHDSGKSTPEQRKRDLDNMMAVSRLVLKKGQVEDFVDNHTTLEAYHSREINKTLKDDFFSSDEDNDEKSFQSRSYNGQPPLRGEAKKNLEKSNSNGGSNPKNRFLLPVVRWHLPNGKKEVTIVEKAEFKVENQEGEIQSQSRTNFE</sequence>
<dbReference type="GO" id="GO:0005524">
    <property type="term" value="F:ATP binding"/>
    <property type="evidence" value="ECO:0007669"/>
    <property type="project" value="UniProtKB-KW"/>
</dbReference>
<comment type="catalytic activity">
    <reaction evidence="1">
        <text>ATP + H2O = ADP + phosphate + H(+)</text>
        <dbReference type="Rhea" id="RHEA:13065"/>
        <dbReference type="ChEBI" id="CHEBI:15377"/>
        <dbReference type="ChEBI" id="CHEBI:15378"/>
        <dbReference type="ChEBI" id="CHEBI:30616"/>
        <dbReference type="ChEBI" id="CHEBI:43474"/>
        <dbReference type="ChEBI" id="CHEBI:456216"/>
        <dbReference type="EC" id="5.6.2.3"/>
    </reaction>
</comment>
<proteinExistence type="inferred from homology"/>
<evidence type="ECO:0000313" key="4">
    <source>
        <dbReference type="EMBL" id="CAH7682198.1"/>
    </source>
</evidence>
<accession>A0AAV0B5W4</accession>